<dbReference type="Proteomes" id="UP000177954">
    <property type="component" value="Unassembled WGS sequence"/>
</dbReference>
<proteinExistence type="predicted"/>
<keyword evidence="1" id="KW-0472">Membrane</keyword>
<comment type="caution">
    <text evidence="2">The sequence shown here is derived from an EMBL/GenBank/DDBJ whole genome shotgun (WGS) entry which is preliminary data.</text>
</comment>
<feature type="transmembrane region" description="Helical" evidence="1">
    <location>
        <begin position="12"/>
        <end position="34"/>
    </location>
</feature>
<keyword evidence="1" id="KW-0812">Transmembrane</keyword>
<accession>A0A1G2GYD4</accession>
<evidence type="ECO:0000313" key="3">
    <source>
        <dbReference type="Proteomes" id="UP000177954"/>
    </source>
</evidence>
<dbReference type="EMBL" id="MHNZ01000035">
    <property type="protein sequence ID" value="OGZ55235.1"/>
    <property type="molecule type" value="Genomic_DNA"/>
</dbReference>
<evidence type="ECO:0000256" key="1">
    <source>
        <dbReference type="SAM" id="Phobius"/>
    </source>
</evidence>
<sequence length="168" mass="18829">MNGQAQLRKQGFLLVELVIAAGLIGLIFVSVFFLQSKLLQIKQDGITKTKAVYRAEEALEAVRWIRNANGWEAIENLDEGDDYCLTQPPGGNEWTLDKTTPCSLLDGVFVRTLRFDKAYRQNDDKGPISTSGWEDPGTRKVTVIVSWEEGLKSILIDTYFTDWAGAEI</sequence>
<evidence type="ECO:0008006" key="4">
    <source>
        <dbReference type="Google" id="ProtNLM"/>
    </source>
</evidence>
<gene>
    <name evidence="2" type="ORF">A3J04_02195</name>
</gene>
<organism evidence="2 3">
    <name type="scientific">Candidatus Ryanbacteria bacterium RIFCSPLOWO2_02_FULL_47_14</name>
    <dbReference type="NCBI Taxonomy" id="1802129"/>
    <lineage>
        <taxon>Bacteria</taxon>
        <taxon>Candidatus Ryaniibacteriota</taxon>
    </lineage>
</organism>
<keyword evidence="1" id="KW-1133">Transmembrane helix</keyword>
<protein>
    <recommendedName>
        <fullName evidence="4">Type II secretion system protein GspI C-terminal domain-containing protein</fullName>
    </recommendedName>
</protein>
<name>A0A1G2GYD4_9BACT</name>
<dbReference type="AlphaFoldDB" id="A0A1G2GYD4"/>
<evidence type="ECO:0000313" key="2">
    <source>
        <dbReference type="EMBL" id="OGZ55235.1"/>
    </source>
</evidence>
<reference evidence="2 3" key="1">
    <citation type="journal article" date="2016" name="Nat. Commun.">
        <title>Thousands of microbial genomes shed light on interconnected biogeochemical processes in an aquifer system.</title>
        <authorList>
            <person name="Anantharaman K."/>
            <person name="Brown C.T."/>
            <person name="Hug L.A."/>
            <person name="Sharon I."/>
            <person name="Castelle C.J."/>
            <person name="Probst A.J."/>
            <person name="Thomas B.C."/>
            <person name="Singh A."/>
            <person name="Wilkins M.J."/>
            <person name="Karaoz U."/>
            <person name="Brodie E.L."/>
            <person name="Williams K.H."/>
            <person name="Hubbard S.S."/>
            <person name="Banfield J.F."/>
        </authorList>
    </citation>
    <scope>NUCLEOTIDE SEQUENCE [LARGE SCALE GENOMIC DNA]</scope>
</reference>
<dbReference type="STRING" id="1802129.A3J04_02195"/>